<keyword evidence="1" id="KW-0472">Membrane</keyword>
<organism evidence="2">
    <name type="scientific">Thermosphaera aggregans</name>
    <dbReference type="NCBI Taxonomy" id="54254"/>
    <lineage>
        <taxon>Archaea</taxon>
        <taxon>Thermoproteota</taxon>
        <taxon>Thermoprotei</taxon>
        <taxon>Desulfurococcales</taxon>
        <taxon>Desulfurococcaceae</taxon>
        <taxon>Thermosphaera</taxon>
    </lineage>
</organism>
<protein>
    <submittedName>
        <fullName evidence="2">Preprotein translocase subunit SecE</fullName>
    </submittedName>
</protein>
<keyword evidence="1" id="KW-0812">Transmembrane</keyword>
<keyword evidence="1" id="KW-1133">Transmembrane helix</keyword>
<dbReference type="InterPro" id="IPR023391">
    <property type="entry name" value="Prot_translocase_SecE_dom_sf"/>
</dbReference>
<dbReference type="AlphaFoldDB" id="A0A7C2FWW0"/>
<proteinExistence type="predicted"/>
<dbReference type="EMBL" id="DSJT01000004">
    <property type="protein sequence ID" value="HEF86884.1"/>
    <property type="molecule type" value="Genomic_DNA"/>
</dbReference>
<gene>
    <name evidence="2" type="ORF">ENP55_00955</name>
</gene>
<evidence type="ECO:0000256" key="1">
    <source>
        <dbReference type="SAM" id="Phobius"/>
    </source>
</evidence>
<evidence type="ECO:0000313" key="2">
    <source>
        <dbReference type="EMBL" id="HEF86884.1"/>
    </source>
</evidence>
<comment type="caution">
    <text evidence="2">The sequence shown here is derived from an EMBL/GenBank/DDBJ whole genome shotgun (WGS) entry which is preliminary data.</text>
</comment>
<name>A0A7C2FWW0_9CREN</name>
<feature type="transmembrane region" description="Helical" evidence="1">
    <location>
        <begin position="31"/>
        <end position="54"/>
    </location>
</feature>
<dbReference type="SUPFAM" id="SSF103456">
    <property type="entry name" value="Preprotein translocase SecE subunit"/>
    <property type="match status" value="1"/>
</dbReference>
<accession>A0A7C2FWW0</accession>
<dbReference type="Gene3D" id="1.20.5.820">
    <property type="entry name" value="Preprotein translocase SecE subunit"/>
    <property type="match status" value="1"/>
</dbReference>
<sequence length="60" mass="6781">MNLRELVEAWRKIILLATKPSREDYMTSLKLSLLGLALVGGISFVIRILFYTFLFPPPAG</sequence>
<reference evidence="2" key="1">
    <citation type="journal article" date="2020" name="mSystems">
        <title>Genome- and Community-Level Interaction Insights into Carbon Utilization and Element Cycling Functions of Hydrothermarchaeota in Hydrothermal Sediment.</title>
        <authorList>
            <person name="Zhou Z."/>
            <person name="Liu Y."/>
            <person name="Xu W."/>
            <person name="Pan J."/>
            <person name="Luo Z.H."/>
            <person name="Li M."/>
        </authorList>
    </citation>
    <scope>NUCLEOTIDE SEQUENCE [LARGE SCALE GENOMIC DNA]</scope>
    <source>
        <strain evidence="2">SpSt-23</strain>
    </source>
</reference>